<proteinExistence type="predicted"/>
<dbReference type="Proteomes" id="UP001230035">
    <property type="component" value="Unassembled WGS sequence"/>
</dbReference>
<name>A0ABT6XPH9_9FLAO</name>
<keyword evidence="2" id="KW-1185">Reference proteome</keyword>
<gene>
    <name evidence="1" type="ORF">QHT84_04875</name>
</gene>
<protein>
    <recommendedName>
        <fullName evidence="3">DUF2490 domain-containing protein</fullName>
    </recommendedName>
</protein>
<comment type="caution">
    <text evidence="1">The sequence shown here is derived from an EMBL/GenBank/DDBJ whole genome shotgun (WGS) entry which is preliminary data.</text>
</comment>
<evidence type="ECO:0000313" key="2">
    <source>
        <dbReference type="Proteomes" id="UP001230035"/>
    </source>
</evidence>
<organism evidence="1 2">
    <name type="scientific">Flavobacterium sedimenticola</name>
    <dbReference type="NCBI Taxonomy" id="3043286"/>
    <lineage>
        <taxon>Bacteria</taxon>
        <taxon>Pseudomonadati</taxon>
        <taxon>Bacteroidota</taxon>
        <taxon>Flavobacteriia</taxon>
        <taxon>Flavobacteriales</taxon>
        <taxon>Flavobacteriaceae</taxon>
        <taxon>Flavobacterium</taxon>
    </lineage>
</organism>
<dbReference type="RefSeq" id="WP_283238429.1">
    <property type="nucleotide sequence ID" value="NZ_JASGBP010000002.1"/>
</dbReference>
<reference evidence="1 2" key="1">
    <citation type="submission" date="2023-05" db="EMBL/GenBank/DDBJ databases">
        <title>Flavobacterium sedimenti sp. nov., isolated from the sediment.</title>
        <authorList>
            <person name="Wu N."/>
        </authorList>
    </citation>
    <scope>NUCLEOTIDE SEQUENCE [LARGE SCALE GENOMIC DNA]</scope>
    <source>
        <strain evidence="1 2">YZ-48</strain>
    </source>
</reference>
<dbReference type="EMBL" id="JASGBP010000002">
    <property type="protein sequence ID" value="MDI9256742.1"/>
    <property type="molecule type" value="Genomic_DNA"/>
</dbReference>
<evidence type="ECO:0000313" key="1">
    <source>
        <dbReference type="EMBL" id="MDI9256742.1"/>
    </source>
</evidence>
<evidence type="ECO:0008006" key="3">
    <source>
        <dbReference type="Google" id="ProtNLM"/>
    </source>
</evidence>
<accession>A0ABT6XPH9</accession>
<sequence length="210" mass="24413">MKPKMKPFETLKTIAVWLCFSHQVLAQSIPVEVFSGHWAYRYQHNFSGQINHRLGISHSSTLLESYTEKETEIMTQSYLMLSLGKNVKLGLGTFYASVPGFSPSLNLQFMQKKSNWMWIIVPRIDLKEKPSYDVMAMLEYRPQLSQTLRLYTRIQLMENFTGSIHNRGYNHIRVGIDLKKIQLGLASGLESYGKKYEVRDNYGLFFRSEL</sequence>